<evidence type="ECO:0000313" key="2">
    <source>
        <dbReference type="Proteomes" id="UP001219525"/>
    </source>
</evidence>
<evidence type="ECO:0000313" key="1">
    <source>
        <dbReference type="EMBL" id="KAJ7214821.1"/>
    </source>
</evidence>
<comment type="caution">
    <text evidence="1">The sequence shown here is derived from an EMBL/GenBank/DDBJ whole genome shotgun (WGS) entry which is preliminary data.</text>
</comment>
<proteinExistence type="predicted"/>
<dbReference type="AlphaFoldDB" id="A0AAD6VJB4"/>
<gene>
    <name evidence="1" type="ORF">GGX14DRAFT_392085</name>
</gene>
<sequence>MAVARSTLALSQLGLWCVFHPPITPPRMSLDNPDVAGMLKTIATPFGSAKFNFISCLHRCSSQEASDLLIMDNSHGGNSDSAASSRPSAASVCHLRARRVAATVPRASHGNLQPFKWKTNTFVNSVHLLNKANTSWNVLAPLQQNASTSWSNASTSWHNTSTSSFPIPCDPPSTFLGGNERPLELGNAAEGTRQVLCTRCRQYVGHSFVTGSTPMLKHLQGSKCLLAADATPVMSHVSLYAPQAPVAQLSTSTSPQVQKPQIDTTLPARGGITLFGLFFKEIRKNLLVQHSGQHELRNDSHNQNLSVQDNSMKHMFLGTWREIFKNIPTTLFDQSNSLCWD</sequence>
<organism evidence="1 2">
    <name type="scientific">Mycena pura</name>
    <dbReference type="NCBI Taxonomy" id="153505"/>
    <lineage>
        <taxon>Eukaryota</taxon>
        <taxon>Fungi</taxon>
        <taxon>Dikarya</taxon>
        <taxon>Basidiomycota</taxon>
        <taxon>Agaricomycotina</taxon>
        <taxon>Agaricomycetes</taxon>
        <taxon>Agaricomycetidae</taxon>
        <taxon>Agaricales</taxon>
        <taxon>Marasmiineae</taxon>
        <taxon>Mycenaceae</taxon>
        <taxon>Mycena</taxon>
    </lineage>
</organism>
<name>A0AAD6VJB4_9AGAR</name>
<dbReference type="EMBL" id="JARJCW010000018">
    <property type="protein sequence ID" value="KAJ7214821.1"/>
    <property type="molecule type" value="Genomic_DNA"/>
</dbReference>
<accession>A0AAD6VJB4</accession>
<reference evidence="1" key="1">
    <citation type="submission" date="2023-03" db="EMBL/GenBank/DDBJ databases">
        <title>Massive genome expansion in bonnet fungi (Mycena s.s.) driven by repeated elements and novel gene families across ecological guilds.</title>
        <authorList>
            <consortium name="Lawrence Berkeley National Laboratory"/>
            <person name="Harder C.B."/>
            <person name="Miyauchi S."/>
            <person name="Viragh M."/>
            <person name="Kuo A."/>
            <person name="Thoen E."/>
            <person name="Andreopoulos B."/>
            <person name="Lu D."/>
            <person name="Skrede I."/>
            <person name="Drula E."/>
            <person name="Henrissat B."/>
            <person name="Morin E."/>
            <person name="Kohler A."/>
            <person name="Barry K."/>
            <person name="LaButti K."/>
            <person name="Morin E."/>
            <person name="Salamov A."/>
            <person name="Lipzen A."/>
            <person name="Mereny Z."/>
            <person name="Hegedus B."/>
            <person name="Baldrian P."/>
            <person name="Stursova M."/>
            <person name="Weitz H."/>
            <person name="Taylor A."/>
            <person name="Grigoriev I.V."/>
            <person name="Nagy L.G."/>
            <person name="Martin F."/>
            <person name="Kauserud H."/>
        </authorList>
    </citation>
    <scope>NUCLEOTIDE SEQUENCE</scope>
    <source>
        <strain evidence="1">9144</strain>
    </source>
</reference>
<protein>
    <submittedName>
        <fullName evidence="1">Uncharacterized protein</fullName>
    </submittedName>
</protein>
<dbReference type="Proteomes" id="UP001219525">
    <property type="component" value="Unassembled WGS sequence"/>
</dbReference>
<keyword evidence="2" id="KW-1185">Reference proteome</keyword>